<dbReference type="Gene3D" id="3.90.180.10">
    <property type="entry name" value="Medium-chain alcohol dehydrogenases, catalytic domain"/>
    <property type="match status" value="1"/>
</dbReference>
<proteinExistence type="evidence at transcript level"/>
<dbReference type="InterPro" id="IPR036291">
    <property type="entry name" value="NAD(P)-bd_dom_sf"/>
</dbReference>
<dbReference type="CDD" id="cd08295">
    <property type="entry name" value="double_bond_reductase_like"/>
    <property type="match status" value="1"/>
</dbReference>
<feature type="domain" description="Enoyl reductase (ER)" evidence="2">
    <location>
        <begin position="46"/>
        <end position="342"/>
    </location>
</feature>
<dbReference type="SMR" id="C0LNV1"/>
<dbReference type="Pfam" id="PF00107">
    <property type="entry name" value="ADH_zinc_N"/>
    <property type="match status" value="1"/>
</dbReference>
<dbReference type="InterPro" id="IPR045010">
    <property type="entry name" value="MDR_fam"/>
</dbReference>
<gene>
    <name evidence="3" type="primary">Dbr1</name>
</gene>
<dbReference type="EMBL" id="FJ750460">
    <property type="protein sequence ID" value="ACN65116.1"/>
    <property type="molecule type" value="mRNA"/>
</dbReference>
<dbReference type="PANTHER" id="PTHR43205">
    <property type="entry name" value="PROSTAGLANDIN REDUCTASE"/>
    <property type="match status" value="1"/>
</dbReference>
<sequence>MEQQQEVITNKKVILKDYVVGFPKESDMILKTSETMTLKLPAGSNGLLVKNLYLSCDPYMRSRMTKTEGSYVESFTPGSPLTGYGVAKVLESGHANFKKGDLIWGFTGWEEYSIINAPEGLFKIEHTDVPLSYYTGILGMPGMTAYVGFYEICTPKKGEYVFVSAASGAVGQLVGQFAKLSGCYVVGSAGTKEKVDLLKNKFGFDEAFNYKEEQDLDAALKRYFPEGIDIYFENVGGRMLDAVLLNMRLDGRISVCGMISQYNLEQSEGVRNLFTLVTKRVTMKGFIVFDHYHKYPKYLEMIIPLIKNGTINYIEDIVEGLENAPAALIGLYSGKNVGKQVVVVAHE</sequence>
<dbReference type="InterPro" id="IPR020843">
    <property type="entry name" value="ER"/>
</dbReference>
<dbReference type="InterPro" id="IPR041694">
    <property type="entry name" value="ADH_N_2"/>
</dbReference>
<name>C0LNV1_ARTAN</name>
<dbReference type="AlphaFoldDB" id="C0LNV1"/>
<protein>
    <submittedName>
        <fullName evidence="3">2-alkenal reductase</fullName>
    </submittedName>
</protein>
<dbReference type="Gene3D" id="3.40.50.720">
    <property type="entry name" value="NAD(P)-binding Rossmann-like Domain"/>
    <property type="match status" value="1"/>
</dbReference>
<dbReference type="FunFam" id="3.40.50.720:FF:000121">
    <property type="entry name" value="Prostaglandin reductase 2"/>
    <property type="match status" value="1"/>
</dbReference>
<dbReference type="PANTHER" id="PTHR43205:SF7">
    <property type="entry name" value="PROSTAGLANDIN REDUCTASE 1"/>
    <property type="match status" value="1"/>
</dbReference>
<dbReference type="SMART" id="SM00829">
    <property type="entry name" value="PKS_ER"/>
    <property type="match status" value="1"/>
</dbReference>
<dbReference type="InterPro" id="IPR011032">
    <property type="entry name" value="GroES-like_sf"/>
</dbReference>
<organism evidence="3">
    <name type="scientific">Artemisia annua</name>
    <name type="common">Sweet wormwood</name>
    <dbReference type="NCBI Taxonomy" id="35608"/>
    <lineage>
        <taxon>Eukaryota</taxon>
        <taxon>Viridiplantae</taxon>
        <taxon>Streptophyta</taxon>
        <taxon>Embryophyta</taxon>
        <taxon>Tracheophyta</taxon>
        <taxon>Spermatophyta</taxon>
        <taxon>Magnoliopsida</taxon>
        <taxon>eudicotyledons</taxon>
        <taxon>Gunneridae</taxon>
        <taxon>Pentapetalae</taxon>
        <taxon>asterids</taxon>
        <taxon>campanulids</taxon>
        <taxon>Asterales</taxon>
        <taxon>Asteraceae</taxon>
        <taxon>Asteroideae</taxon>
        <taxon>Anthemideae</taxon>
        <taxon>Artemisiinae</taxon>
        <taxon>Artemisia</taxon>
    </lineage>
</organism>
<dbReference type="SUPFAM" id="SSF51735">
    <property type="entry name" value="NAD(P)-binding Rossmann-fold domains"/>
    <property type="match status" value="1"/>
</dbReference>
<dbReference type="SUPFAM" id="SSF50129">
    <property type="entry name" value="GroES-like"/>
    <property type="match status" value="1"/>
</dbReference>
<dbReference type="Pfam" id="PF16884">
    <property type="entry name" value="ADH_N_2"/>
    <property type="match status" value="1"/>
</dbReference>
<evidence type="ECO:0000313" key="3">
    <source>
        <dbReference type="EMBL" id="ACN65116.1"/>
    </source>
</evidence>
<evidence type="ECO:0000259" key="2">
    <source>
        <dbReference type="SMART" id="SM00829"/>
    </source>
</evidence>
<dbReference type="GO" id="GO:0032440">
    <property type="term" value="F:2-alkenal reductase [NAD(P)H] activity"/>
    <property type="evidence" value="ECO:0007669"/>
    <property type="project" value="TreeGrafter"/>
</dbReference>
<dbReference type="InterPro" id="IPR013149">
    <property type="entry name" value="ADH-like_C"/>
</dbReference>
<keyword evidence="1" id="KW-0560">Oxidoreductase</keyword>
<accession>C0LNV1</accession>
<evidence type="ECO:0000256" key="1">
    <source>
        <dbReference type="ARBA" id="ARBA00023002"/>
    </source>
</evidence>
<reference evidence="3" key="1">
    <citation type="submission" date="2009-02" db="EMBL/GenBank/DDBJ databases">
        <title>Molecular cloning and characterization of Dbr1, a 2-alkenal reductase from Artemisia annua (Asteraceae).</title>
        <authorList>
            <person name="Teoh K.H."/>
            <person name="Reed D.W."/>
            <person name="Zhang Y."/>
            <person name="Covello P.S."/>
        </authorList>
    </citation>
    <scope>NUCLEOTIDE SEQUENCE</scope>
</reference>